<keyword evidence="4" id="KW-1185">Reference proteome</keyword>
<proteinExistence type="predicted"/>
<dbReference type="RefSeq" id="WP_148782029.1">
    <property type="nucleotide sequence ID" value="NZ_VNHU01000003.1"/>
</dbReference>
<dbReference type="AlphaFoldDB" id="A0A5S5C6P3"/>
<evidence type="ECO:0008006" key="5">
    <source>
        <dbReference type="Google" id="ProtNLM"/>
    </source>
</evidence>
<feature type="transmembrane region" description="Helical" evidence="2">
    <location>
        <begin position="49"/>
        <end position="67"/>
    </location>
</feature>
<dbReference type="EMBL" id="VNHU01000003">
    <property type="protein sequence ID" value="TYP75024.1"/>
    <property type="molecule type" value="Genomic_DNA"/>
</dbReference>
<accession>A0A5S5C6P3</accession>
<sequence>MPIIKEEDLLSLHDQIEQAEKKQKTLEQLLDKKTETLQKTSVSKRKWKMASSTLLMTTLLLFGYYLYVDVTNSRIDFISDGSSVKMKDSTNITSIDKSTLYQKVNLKNSSYESDLYESRELISKGVVYSVQIAAFIPEDHTEFSADHINGLSYKDPSYNKLSLGIFPSLEAAQDFRKILIASGFSKNIFVISYQNGERLAIEDYK</sequence>
<comment type="caution">
    <text evidence="3">The sequence shown here is derived from an EMBL/GenBank/DDBJ whole genome shotgun (WGS) entry which is preliminary data.</text>
</comment>
<keyword evidence="1" id="KW-0175">Coiled coil</keyword>
<keyword evidence="2" id="KW-1133">Transmembrane helix</keyword>
<keyword evidence="2" id="KW-0812">Transmembrane</keyword>
<reference evidence="3 4" key="1">
    <citation type="submission" date="2019-07" db="EMBL/GenBank/DDBJ databases">
        <title>Genomic Encyclopedia of Archaeal and Bacterial Type Strains, Phase II (KMG-II): from individual species to whole genera.</title>
        <authorList>
            <person name="Goeker M."/>
        </authorList>
    </citation>
    <scope>NUCLEOTIDE SEQUENCE [LARGE SCALE GENOMIC DNA]</scope>
    <source>
        <strain evidence="3 4">DSM 17527</strain>
    </source>
</reference>
<protein>
    <recommendedName>
        <fullName evidence="5">Sporulation related protein</fullName>
    </recommendedName>
</protein>
<name>A0A5S5C6P3_9FLAO</name>
<evidence type="ECO:0000313" key="3">
    <source>
        <dbReference type="EMBL" id="TYP75024.1"/>
    </source>
</evidence>
<evidence type="ECO:0000256" key="1">
    <source>
        <dbReference type="SAM" id="Coils"/>
    </source>
</evidence>
<gene>
    <name evidence="3" type="ORF">BD809_10386</name>
</gene>
<organism evidence="3 4">
    <name type="scientific">Aquimarina intermedia</name>
    <dbReference type="NCBI Taxonomy" id="350814"/>
    <lineage>
        <taxon>Bacteria</taxon>
        <taxon>Pseudomonadati</taxon>
        <taxon>Bacteroidota</taxon>
        <taxon>Flavobacteriia</taxon>
        <taxon>Flavobacteriales</taxon>
        <taxon>Flavobacteriaceae</taxon>
        <taxon>Aquimarina</taxon>
    </lineage>
</organism>
<keyword evidence="2" id="KW-0472">Membrane</keyword>
<dbReference type="OrthoDB" id="1119072at2"/>
<evidence type="ECO:0000313" key="4">
    <source>
        <dbReference type="Proteomes" id="UP000324376"/>
    </source>
</evidence>
<feature type="coiled-coil region" evidence="1">
    <location>
        <begin position="9"/>
        <end position="39"/>
    </location>
</feature>
<dbReference type="Proteomes" id="UP000324376">
    <property type="component" value="Unassembled WGS sequence"/>
</dbReference>
<evidence type="ECO:0000256" key="2">
    <source>
        <dbReference type="SAM" id="Phobius"/>
    </source>
</evidence>